<gene>
    <name evidence="1" type="ORF">OHAE_2060</name>
</gene>
<proteinExistence type="predicted"/>
<reference evidence="2" key="1">
    <citation type="submission" date="2017-12" db="EMBL/GenBank/DDBJ databases">
        <authorList>
            <person name="Diaz M."/>
        </authorList>
    </citation>
    <scope>NUCLEOTIDE SEQUENCE [LARGE SCALE GENOMIC DNA]</scope>
    <source>
        <strain evidence="2">FI11154</strain>
    </source>
</reference>
<evidence type="ECO:0000313" key="2">
    <source>
        <dbReference type="Proteomes" id="UP000246073"/>
    </source>
</evidence>
<sequence length="48" mass="5379">MLQQKAETSSNAPWSGQKQEAYLIAARFEAFMTLTFSALQRNAFPAKV</sequence>
<name>A0A2P9HQE4_9HYPH</name>
<dbReference type="AlphaFoldDB" id="A0A2P9HQE4"/>
<dbReference type="EMBL" id="OOFM01000005">
    <property type="protein sequence ID" value="SPL66193.1"/>
    <property type="molecule type" value="Genomic_DNA"/>
</dbReference>
<evidence type="ECO:0000313" key="1">
    <source>
        <dbReference type="EMBL" id="SPL66193.1"/>
    </source>
</evidence>
<protein>
    <submittedName>
        <fullName evidence="1">Uncharacterized protein</fullName>
    </submittedName>
</protein>
<dbReference type="Proteomes" id="UP000246073">
    <property type="component" value="Unassembled WGS sequence"/>
</dbReference>
<organism evidence="1 2">
    <name type="scientific">Ochrobactrum soli</name>
    <dbReference type="NCBI Taxonomy" id="2448455"/>
    <lineage>
        <taxon>Bacteria</taxon>
        <taxon>Pseudomonadati</taxon>
        <taxon>Pseudomonadota</taxon>
        <taxon>Alphaproteobacteria</taxon>
        <taxon>Hyphomicrobiales</taxon>
        <taxon>Brucellaceae</taxon>
        <taxon>Brucella/Ochrobactrum group</taxon>
        <taxon>Ochrobactrum</taxon>
    </lineage>
</organism>
<accession>A0A2P9HQE4</accession>